<keyword evidence="2" id="KW-1185">Reference proteome</keyword>
<organism evidence="1 2">
    <name type="scientific">Natrarchaeobius halalkaliphilus</name>
    <dbReference type="NCBI Taxonomy" id="1679091"/>
    <lineage>
        <taxon>Archaea</taxon>
        <taxon>Methanobacteriati</taxon>
        <taxon>Methanobacteriota</taxon>
        <taxon>Stenosarchaea group</taxon>
        <taxon>Halobacteria</taxon>
        <taxon>Halobacteriales</taxon>
        <taxon>Natrialbaceae</taxon>
        <taxon>Natrarchaeobius</taxon>
    </lineage>
</organism>
<sequence>MNRRRYLAGWAAALAAFAGCLDGDGNGEANVDDRTGERALSRGIGQLNDAAIALQIEDELAEPESVDFDPDTPRTHLSTARDHLETAEAELEDERAGDIDELRRYATVLEAAIDVAGTVTDEALFEEIERIETALADGGDEHDRETTTELLDDRIEALETAGDRLTDAKAAIEAIDEGRYESLETVDLTDVESGVSTLEAVVISQSALASGYDATLEGDDDLDRGRAYADDGSHGDAEAAFLDAKASFETATETFEGGSDDAPDGLEGYFETALCRSNHLTDAAANFANASAAADDGDVVAAGQYRDDAEDALDAAASCGE</sequence>
<dbReference type="AlphaFoldDB" id="A0A3N6N428"/>
<proteinExistence type="predicted"/>
<evidence type="ECO:0000313" key="2">
    <source>
        <dbReference type="Proteomes" id="UP000273828"/>
    </source>
</evidence>
<protein>
    <submittedName>
        <fullName evidence="1">Uncharacterized protein</fullName>
    </submittedName>
</protein>
<gene>
    <name evidence="1" type="ORF">EA462_01490</name>
</gene>
<dbReference type="OrthoDB" id="170488at2157"/>
<dbReference type="PROSITE" id="PS51257">
    <property type="entry name" value="PROKAR_LIPOPROTEIN"/>
    <property type="match status" value="1"/>
</dbReference>
<evidence type="ECO:0000313" key="1">
    <source>
        <dbReference type="EMBL" id="RQG92922.1"/>
    </source>
</evidence>
<reference evidence="1 2" key="1">
    <citation type="submission" date="2018-10" db="EMBL/GenBank/DDBJ databases">
        <title>Natrarchaeobius chitinivorans gen. nov., sp. nov., and Natrarchaeobius haloalkaliphilus sp. nov., alkaliphilic, chitin-utilizing haloarchaea from hypersaline alkaline lakes.</title>
        <authorList>
            <person name="Sorokin D.Y."/>
            <person name="Elcheninov A.G."/>
            <person name="Kostrikina N.A."/>
            <person name="Bale N.J."/>
            <person name="Sinninghe Damste J.S."/>
            <person name="Khijniak T.V."/>
            <person name="Kublanov I.V."/>
            <person name="Toshchakov S.V."/>
        </authorList>
    </citation>
    <scope>NUCLEOTIDE SEQUENCE [LARGE SCALE GENOMIC DNA]</scope>
    <source>
        <strain evidence="1 2">AArcht-Sl</strain>
    </source>
</reference>
<dbReference type="Proteomes" id="UP000273828">
    <property type="component" value="Unassembled WGS sequence"/>
</dbReference>
<dbReference type="RefSeq" id="WP_124176801.1">
    <property type="nucleotide sequence ID" value="NZ_REFY01000001.1"/>
</dbReference>
<accession>A0A3N6N428</accession>
<comment type="caution">
    <text evidence="1">The sequence shown here is derived from an EMBL/GenBank/DDBJ whole genome shotgun (WGS) entry which is preliminary data.</text>
</comment>
<name>A0A3N6N428_9EURY</name>
<dbReference type="EMBL" id="REFY01000001">
    <property type="protein sequence ID" value="RQG92922.1"/>
    <property type="molecule type" value="Genomic_DNA"/>
</dbReference>